<keyword evidence="3" id="KW-0413">Isomerase</keyword>
<comment type="similarity">
    <text evidence="1">Belongs to the pseudouridine synthase TruD family.</text>
</comment>
<protein>
    <recommendedName>
        <fullName evidence="5">TRUD domain-containing protein</fullName>
    </recommendedName>
</protein>
<feature type="region of interest" description="Disordered" evidence="4">
    <location>
        <begin position="437"/>
        <end position="507"/>
    </location>
</feature>
<feature type="compositionally biased region" description="Basic and acidic residues" evidence="4">
    <location>
        <begin position="762"/>
        <end position="771"/>
    </location>
</feature>
<evidence type="ECO:0000313" key="6">
    <source>
        <dbReference type="EMBL" id="CAD8382406.1"/>
    </source>
</evidence>
<reference evidence="6" key="1">
    <citation type="submission" date="2021-01" db="EMBL/GenBank/DDBJ databases">
        <authorList>
            <person name="Corre E."/>
            <person name="Pelletier E."/>
            <person name="Niang G."/>
            <person name="Scheremetjew M."/>
            <person name="Finn R."/>
            <person name="Kale V."/>
            <person name="Holt S."/>
            <person name="Cochrane G."/>
            <person name="Meng A."/>
            <person name="Brown T."/>
            <person name="Cohen L."/>
        </authorList>
    </citation>
    <scope>NUCLEOTIDE SEQUENCE</scope>
    <source>
        <strain evidence="6">Pbaha01</strain>
    </source>
</reference>
<keyword evidence="2" id="KW-0819">tRNA processing</keyword>
<dbReference type="PANTHER" id="PTHR13326">
    <property type="entry name" value="TRNA PSEUDOURIDINE SYNTHASE D"/>
    <property type="match status" value="1"/>
</dbReference>
<sequence length="874" mass="93421">MAVPQRPAEADVGISEYLAPEILGFTGRFKERWQDFHVYEVDAGGTELHLAELLTPSAVAVELRHAAAKRRGELAALGPGFLPAPEAKVELEAALGAAAAAELVEFLRRQRPPGDPAELADPSQPFGGDSSSGELAPPPFVDINASCLGDGSKDARKRAHQAVLNHFGSFLNTETVERDGGARCIRIWMREAERRAKPPRGNADGDSRTCKGQGGQGGKGKGKGKGRGKAKGKGGRGCSDPVSSGRAAEGSGEFGTFRHEGWPKDRPDYLYFRLYKENCDTGEAVAGIARCVGRSVKQFSYAGTKDRRAVTVQQICVHRLPADQLRRTVLHRLWDKRVRISNLEYRSDRLRLGVLQGNHFRIVLRSVLAPVAEPPCPSDSTVSRAFAAVSSRGFLNYYGLQRFGTREVRTHCVGAALIAGRWDEAIRLVLGDADIDRSGSRKRPVSDLGKGGRQEQAGAIFESKAKAPRLANDAPAEMAASGGGVDVGEPVPEREALPQGASNDREQPKWQVIREAQRIFLTTGDAQRALEAMPRSQHLDRCLLGALARKLQPAEALRQLPRQALSLYAHAAQSLIWNAVLSRRVRQYGAQPTVGDLVLATSDGDVATALAPDPPEDPMGGDCQAEPTVIGPEDGTDEDAQTDSWRLPDVRELTAEELGVAALHDVVLPLPGSDVRYPQHLRDVYEEVARDLLGLSLGDFHSSKLVPLPGSYRQMVVKPAGLKWRTVPAAEVRRAPHSALLESDVTRLLAQRSESSSANMDAAHDGQREADGAISDGGGSLVCRAGSEAASIGDGSTADSALAKDESQQAESDGTPGKSCSMLAGADAADVTIDCGAQEAGAVVFSCTLPPSAYLTMLLRELMKQSTASPHLAG</sequence>
<proteinExistence type="inferred from homology"/>
<dbReference type="GO" id="GO:0005634">
    <property type="term" value="C:nucleus"/>
    <property type="evidence" value="ECO:0007669"/>
    <property type="project" value="TreeGrafter"/>
</dbReference>
<dbReference type="GO" id="GO:0003723">
    <property type="term" value="F:RNA binding"/>
    <property type="evidence" value="ECO:0007669"/>
    <property type="project" value="InterPro"/>
</dbReference>
<evidence type="ECO:0000256" key="4">
    <source>
        <dbReference type="SAM" id="MobiDB-lite"/>
    </source>
</evidence>
<dbReference type="CDD" id="cd02576">
    <property type="entry name" value="PseudoU_synth_ScPUS7"/>
    <property type="match status" value="1"/>
</dbReference>
<dbReference type="PROSITE" id="PS50984">
    <property type="entry name" value="TRUD"/>
    <property type="match status" value="1"/>
</dbReference>
<feature type="compositionally biased region" description="Basic residues" evidence="4">
    <location>
        <begin position="220"/>
        <end position="234"/>
    </location>
</feature>
<dbReference type="InterPro" id="IPR042214">
    <property type="entry name" value="TruD_catalytic"/>
</dbReference>
<dbReference type="AlphaFoldDB" id="A0A7S0B4G5"/>
<evidence type="ECO:0000256" key="1">
    <source>
        <dbReference type="ARBA" id="ARBA00007953"/>
    </source>
</evidence>
<dbReference type="Pfam" id="PF01142">
    <property type="entry name" value="TruD"/>
    <property type="match status" value="2"/>
</dbReference>
<dbReference type="GO" id="GO:0008033">
    <property type="term" value="P:tRNA processing"/>
    <property type="evidence" value="ECO:0007669"/>
    <property type="project" value="UniProtKB-KW"/>
</dbReference>
<dbReference type="InterPro" id="IPR001656">
    <property type="entry name" value="PsdUridine_synth_TruD"/>
</dbReference>
<dbReference type="GO" id="GO:0001522">
    <property type="term" value="P:pseudouridine synthesis"/>
    <property type="evidence" value="ECO:0007669"/>
    <property type="project" value="InterPro"/>
</dbReference>
<evidence type="ECO:0000256" key="2">
    <source>
        <dbReference type="ARBA" id="ARBA00022694"/>
    </source>
</evidence>
<dbReference type="InterPro" id="IPR011760">
    <property type="entry name" value="PsdUridine_synth_TruD_insert"/>
</dbReference>
<dbReference type="PIRSF" id="PIRSF037016">
    <property type="entry name" value="Pseudouridin_synth_euk_prd"/>
    <property type="match status" value="1"/>
</dbReference>
<dbReference type="SUPFAM" id="SSF55120">
    <property type="entry name" value="Pseudouridine synthase"/>
    <property type="match status" value="1"/>
</dbReference>
<gene>
    <name evidence="6" type="ORF">PBAH0796_LOCUS26094</name>
</gene>
<feature type="region of interest" description="Disordered" evidence="4">
    <location>
        <begin position="792"/>
        <end position="818"/>
    </location>
</feature>
<dbReference type="PANTHER" id="PTHR13326:SF21">
    <property type="entry name" value="PSEUDOURIDYLATE SYNTHASE PUS7L"/>
    <property type="match status" value="1"/>
</dbReference>
<dbReference type="EMBL" id="HBEG01042745">
    <property type="protein sequence ID" value="CAD8382406.1"/>
    <property type="molecule type" value="Transcribed_RNA"/>
</dbReference>
<organism evidence="6">
    <name type="scientific">Pyrodinium bahamense</name>
    <dbReference type="NCBI Taxonomy" id="73915"/>
    <lineage>
        <taxon>Eukaryota</taxon>
        <taxon>Sar</taxon>
        <taxon>Alveolata</taxon>
        <taxon>Dinophyceae</taxon>
        <taxon>Gonyaulacales</taxon>
        <taxon>Pyrocystaceae</taxon>
        <taxon>Pyrodinium</taxon>
    </lineage>
</organism>
<dbReference type="PROSITE" id="PS01268">
    <property type="entry name" value="UPF0024"/>
    <property type="match status" value="1"/>
</dbReference>
<accession>A0A7S0B4G5</accession>
<evidence type="ECO:0000259" key="5">
    <source>
        <dbReference type="PROSITE" id="PS50984"/>
    </source>
</evidence>
<feature type="region of interest" description="Disordered" evidence="4">
    <location>
        <begin position="111"/>
        <end position="139"/>
    </location>
</feature>
<feature type="region of interest" description="Disordered" evidence="4">
    <location>
        <begin position="195"/>
        <end position="253"/>
    </location>
</feature>
<dbReference type="InterPro" id="IPR020119">
    <property type="entry name" value="PsdUridine_synth_TruD_CS"/>
</dbReference>
<evidence type="ECO:0000256" key="3">
    <source>
        <dbReference type="ARBA" id="ARBA00023235"/>
    </source>
</evidence>
<feature type="region of interest" description="Disordered" evidence="4">
    <location>
        <begin position="752"/>
        <end position="775"/>
    </location>
</feature>
<dbReference type="Gene3D" id="3.30.2350.20">
    <property type="entry name" value="TruD, catalytic domain"/>
    <property type="match status" value="2"/>
</dbReference>
<name>A0A7S0B4G5_9DINO</name>
<dbReference type="GO" id="GO:0009982">
    <property type="term" value="F:pseudouridine synthase activity"/>
    <property type="evidence" value="ECO:0007669"/>
    <property type="project" value="InterPro"/>
</dbReference>
<feature type="domain" description="TRUD" evidence="5">
    <location>
        <begin position="393"/>
        <end position="718"/>
    </location>
</feature>
<dbReference type="InterPro" id="IPR020103">
    <property type="entry name" value="PsdUridine_synth_cat_dom_sf"/>
</dbReference>